<evidence type="ECO:0000259" key="1">
    <source>
        <dbReference type="Pfam" id="PF03633"/>
    </source>
</evidence>
<feature type="domain" description="Glycoside hydrolase family 65 C-terminal" evidence="1">
    <location>
        <begin position="56"/>
        <end position="107"/>
    </location>
</feature>
<proteinExistence type="predicted"/>
<dbReference type="GO" id="GO:0005975">
    <property type="term" value="P:carbohydrate metabolic process"/>
    <property type="evidence" value="ECO:0007669"/>
    <property type="project" value="InterPro"/>
</dbReference>
<dbReference type="SUPFAM" id="SSF48208">
    <property type="entry name" value="Six-hairpin glycosidases"/>
    <property type="match status" value="1"/>
</dbReference>
<dbReference type="EMBL" id="KF119913">
    <property type="protein sequence ID" value="AIA87181.1"/>
    <property type="molecule type" value="Genomic_DNA"/>
</dbReference>
<accession>A0A060C350</accession>
<reference evidence="2" key="1">
    <citation type="journal article" date="2013" name="Environ. Microbiol.">
        <title>Seasonally variable intestinal metagenomes of the red palm weevil (Rhynchophorus ferrugineus).</title>
        <authorList>
            <person name="Jia S."/>
            <person name="Zhang X."/>
            <person name="Zhang G."/>
            <person name="Yin A."/>
            <person name="Zhang S."/>
            <person name="Li F."/>
            <person name="Wang L."/>
            <person name="Zhao D."/>
            <person name="Yun Q."/>
            <person name="Tala"/>
            <person name="Wang J."/>
            <person name="Sun G."/>
            <person name="Baabdullah M."/>
            <person name="Yu X."/>
            <person name="Hu S."/>
            <person name="Al-Mssallem I.S."/>
            <person name="Yu J."/>
        </authorList>
    </citation>
    <scope>NUCLEOTIDE SEQUENCE</scope>
</reference>
<evidence type="ECO:0000313" key="2">
    <source>
        <dbReference type="EMBL" id="AIA87181.1"/>
    </source>
</evidence>
<sequence length="109" mass="13124">MERYVESQYHRGRPYIGEYLDEVTGYWLMGDRERSRYYNHSTFNDLIIRGIVGLRPRADNTLEVNPLVPQGKWDWFCLDNVRYHGHTVSIIWDKYGDRYKHGKGLKDIR</sequence>
<dbReference type="AlphaFoldDB" id="A0A060C350"/>
<name>A0A060C350_9BACT</name>
<dbReference type="Pfam" id="PF03633">
    <property type="entry name" value="Glyco_hydro_65C"/>
    <property type="match status" value="1"/>
</dbReference>
<protein>
    <submittedName>
        <fullName evidence="2">CAZy families CBM35 protein</fullName>
    </submittedName>
</protein>
<dbReference type="InterPro" id="IPR008928">
    <property type="entry name" value="6-hairpin_glycosidase_sf"/>
</dbReference>
<organism evidence="2">
    <name type="scientific">uncultured Stigmatella sp</name>
    <dbReference type="NCBI Taxonomy" id="290608"/>
    <lineage>
        <taxon>Bacteria</taxon>
        <taxon>Pseudomonadati</taxon>
        <taxon>Myxococcota</taxon>
        <taxon>Myxococcia</taxon>
        <taxon>Myxococcales</taxon>
        <taxon>Cystobacterineae</taxon>
        <taxon>Archangiaceae</taxon>
        <taxon>Stigmatella</taxon>
        <taxon>environmental samples</taxon>
    </lineage>
</organism>
<dbReference type="InterPro" id="IPR005194">
    <property type="entry name" value="Glyco_hydro_65_C"/>
</dbReference>